<dbReference type="Gene3D" id="3.40.50.300">
    <property type="entry name" value="P-loop containing nucleotide triphosphate hydrolases"/>
    <property type="match status" value="1"/>
</dbReference>
<accession>A0ABQ3FSU8</accession>
<evidence type="ECO:0000313" key="5">
    <source>
        <dbReference type="Proteomes" id="UP000658305"/>
    </source>
</evidence>
<keyword evidence="3" id="KW-0029">Amino-acid transport</keyword>
<organism evidence="4 5">
    <name type="scientific">Gemmobacter nanjingensis</name>
    <dbReference type="NCBI Taxonomy" id="488454"/>
    <lineage>
        <taxon>Bacteria</taxon>
        <taxon>Pseudomonadati</taxon>
        <taxon>Pseudomonadota</taxon>
        <taxon>Alphaproteobacteria</taxon>
        <taxon>Rhodobacterales</taxon>
        <taxon>Paracoccaceae</taxon>
        <taxon>Gemmobacter</taxon>
    </lineage>
</organism>
<evidence type="ECO:0000313" key="4">
    <source>
        <dbReference type="EMBL" id="GHC39381.1"/>
    </source>
</evidence>
<dbReference type="RefSeq" id="WP_189382594.1">
    <property type="nucleotide sequence ID" value="NZ_BMYI01000028.1"/>
</dbReference>
<name>A0ABQ3FSU8_9RHOB</name>
<protein>
    <submittedName>
        <fullName evidence="4">Uncharacterized protein</fullName>
    </submittedName>
</protein>
<gene>
    <name evidence="4" type="ORF">GCM10007291_46330</name>
</gene>
<dbReference type="PANTHER" id="PTHR43820">
    <property type="entry name" value="HIGH-AFFINITY BRANCHED-CHAIN AMINO ACID TRANSPORT ATP-BINDING PROTEIN LIVF"/>
    <property type="match status" value="1"/>
</dbReference>
<proteinExistence type="inferred from homology"/>
<reference evidence="5" key="1">
    <citation type="journal article" date="2019" name="Int. J. Syst. Evol. Microbiol.">
        <title>The Global Catalogue of Microorganisms (GCM) 10K type strain sequencing project: providing services to taxonomists for standard genome sequencing and annotation.</title>
        <authorList>
            <consortium name="The Broad Institute Genomics Platform"/>
            <consortium name="The Broad Institute Genome Sequencing Center for Infectious Disease"/>
            <person name="Wu L."/>
            <person name="Ma J."/>
        </authorList>
    </citation>
    <scope>NUCLEOTIDE SEQUENCE [LARGE SCALE GENOMIC DNA]</scope>
    <source>
        <strain evidence="5">KCTC 23298</strain>
    </source>
</reference>
<keyword evidence="5" id="KW-1185">Reference proteome</keyword>
<dbReference type="SUPFAM" id="SSF52540">
    <property type="entry name" value="P-loop containing nucleoside triphosphate hydrolases"/>
    <property type="match status" value="1"/>
</dbReference>
<keyword evidence="2" id="KW-0813">Transport</keyword>
<dbReference type="InterPro" id="IPR052156">
    <property type="entry name" value="BCAA_Transport_ATP-bd_LivF"/>
</dbReference>
<dbReference type="EMBL" id="BMYI01000028">
    <property type="protein sequence ID" value="GHC39381.1"/>
    <property type="molecule type" value="Genomic_DNA"/>
</dbReference>
<dbReference type="InterPro" id="IPR027417">
    <property type="entry name" value="P-loop_NTPase"/>
</dbReference>
<dbReference type="PANTHER" id="PTHR43820:SF6">
    <property type="entry name" value="ABC TRANSPORTER ATP-BINDING PROTEIN"/>
    <property type="match status" value="1"/>
</dbReference>
<evidence type="ECO:0000256" key="1">
    <source>
        <dbReference type="ARBA" id="ARBA00005417"/>
    </source>
</evidence>
<evidence type="ECO:0000256" key="3">
    <source>
        <dbReference type="ARBA" id="ARBA00022970"/>
    </source>
</evidence>
<evidence type="ECO:0000256" key="2">
    <source>
        <dbReference type="ARBA" id="ARBA00022448"/>
    </source>
</evidence>
<comment type="similarity">
    <text evidence="1">Belongs to the ABC transporter superfamily.</text>
</comment>
<comment type="caution">
    <text evidence="4">The sequence shown here is derived from an EMBL/GenBank/DDBJ whole genome shotgun (WGS) entry which is preliminary data.</text>
</comment>
<dbReference type="Proteomes" id="UP000658305">
    <property type="component" value="Unassembled WGS sequence"/>
</dbReference>
<sequence length="65" mass="6937">MSGGQQQMLAIGQALMCWLRYLVIDEMSLGLAPLIVKRLVAAIGELVSRGAGLILVELLTEVAGR</sequence>